<evidence type="ECO:0000313" key="4">
    <source>
        <dbReference type="EMBL" id="KTF05633.1"/>
    </source>
</evidence>
<dbReference type="AlphaFoldDB" id="A0A1B6NQJ8"/>
<evidence type="ECO:0000256" key="3">
    <source>
        <dbReference type="ARBA" id="ARBA00023014"/>
    </source>
</evidence>
<organism evidence="4">
    <name type="scientific">marine sediment metagenome</name>
    <dbReference type="NCBI Taxonomy" id="412755"/>
    <lineage>
        <taxon>unclassified sequences</taxon>
        <taxon>metagenomes</taxon>
        <taxon>ecological metagenomes</taxon>
    </lineage>
</organism>
<name>A0A1B6NQJ8_9ZZZZ</name>
<keyword evidence="1" id="KW-0479">Metal-binding</keyword>
<gene>
    <name evidence="4" type="ORF">MGSAQ_002870</name>
</gene>
<evidence type="ECO:0000256" key="2">
    <source>
        <dbReference type="ARBA" id="ARBA00023004"/>
    </source>
</evidence>
<reference evidence="4" key="1">
    <citation type="submission" date="2013-11" db="EMBL/GenBank/DDBJ databases">
        <title>Microbial diversity, functional groups and degradation webs in Northern and Southern Mediterranean and Red Sea marine crude oil polluted sites.</title>
        <authorList>
            <person name="Daffonchio D."/>
            <person name="Mapelli F."/>
            <person name="Ferrer M."/>
            <person name="Richter M."/>
            <person name="Cherif A."/>
            <person name="Malkawi H.I."/>
            <person name="Yakimov M.M."/>
            <person name="Abdel-Fattah Y.R."/>
            <person name="Blaghen M."/>
            <person name="Golyshin P.N."/>
            <person name="Kalogerakis N."/>
            <person name="Boon N."/>
            <person name="Magagnini M."/>
            <person name="Fava F."/>
        </authorList>
    </citation>
    <scope>NUCLEOTIDE SEQUENCE</scope>
</reference>
<dbReference type="InterPro" id="IPR045854">
    <property type="entry name" value="NO2/SO3_Rdtase_4Fe4S_sf"/>
</dbReference>
<proteinExistence type="predicted"/>
<dbReference type="GO" id="GO:0051536">
    <property type="term" value="F:iron-sulfur cluster binding"/>
    <property type="evidence" value="ECO:0007669"/>
    <property type="project" value="UniProtKB-KW"/>
</dbReference>
<evidence type="ECO:0000256" key="1">
    <source>
        <dbReference type="ARBA" id="ARBA00022723"/>
    </source>
</evidence>
<keyword evidence="2" id="KW-0408">Iron</keyword>
<dbReference type="Gene3D" id="3.30.413.10">
    <property type="entry name" value="Sulfite Reductase Hemoprotein, domain 1"/>
    <property type="match status" value="1"/>
</dbReference>
<comment type="caution">
    <text evidence="4">The sequence shown here is derived from an EMBL/GenBank/DDBJ whole genome shotgun (WGS) entry which is preliminary data.</text>
</comment>
<accession>A0A1B6NQJ8</accession>
<dbReference type="EMBL" id="AYSL01001665">
    <property type="protein sequence ID" value="KTF05633.1"/>
    <property type="molecule type" value="Genomic_DNA"/>
</dbReference>
<sequence length="53" mass="6009">MKTISEQEIMAELDTLLGQWAKERESGEVFGDYVVRAGVVKPVVDSARDFYDE</sequence>
<dbReference type="GO" id="GO:0046872">
    <property type="term" value="F:metal ion binding"/>
    <property type="evidence" value="ECO:0007669"/>
    <property type="project" value="UniProtKB-KW"/>
</dbReference>
<keyword evidence="3" id="KW-0411">Iron-sulfur</keyword>
<protein>
    <submittedName>
        <fullName evidence="4">Sulfite reductase subunit beta</fullName>
    </submittedName>
</protein>